<organism evidence="2 3">
    <name type="scientific">Pseudomonas palleroniana</name>
    <dbReference type="NCBI Taxonomy" id="191390"/>
    <lineage>
        <taxon>Bacteria</taxon>
        <taxon>Pseudomonadati</taxon>
        <taxon>Pseudomonadota</taxon>
        <taxon>Gammaproteobacteria</taxon>
        <taxon>Pseudomonadales</taxon>
        <taxon>Pseudomonadaceae</taxon>
        <taxon>Pseudomonas</taxon>
    </lineage>
</organism>
<dbReference type="InterPro" id="IPR020845">
    <property type="entry name" value="AMP-binding_CS"/>
</dbReference>
<dbReference type="PROSITE" id="PS00455">
    <property type="entry name" value="AMP_BINDING"/>
    <property type="match status" value="1"/>
</dbReference>
<dbReference type="InterPro" id="IPR020459">
    <property type="entry name" value="AMP-binding"/>
</dbReference>
<dbReference type="Proteomes" id="UP000423257">
    <property type="component" value="Unassembled WGS sequence"/>
</dbReference>
<dbReference type="EMBL" id="VZPQ01000659">
    <property type="protein sequence ID" value="KAB0541503.1"/>
    <property type="molecule type" value="Genomic_DNA"/>
</dbReference>
<name>A0A6H9S3D7_9PSED</name>
<feature type="non-terminal residue" evidence="2">
    <location>
        <position position="1"/>
    </location>
</feature>
<proteinExistence type="predicted"/>
<evidence type="ECO:0000259" key="1">
    <source>
        <dbReference type="Pfam" id="PF00501"/>
    </source>
</evidence>
<sequence>LPLDPELPAARLAFLIEDADARVTLTQAQWLSRLPVGHQAWTLDALPQAPAFEPINVEAHDLAYVLYTSGSTGQPKGVMNEHGALMNRLHWMQDASPIGPNDRVLQKTPYSFDVSVWEFFWPLITGATLVVARPDGHRDPAYLGQLIQQER</sequence>
<feature type="domain" description="AMP-dependent synthetase/ligase" evidence="1">
    <location>
        <begin position="2"/>
        <end position="151"/>
    </location>
</feature>
<dbReference type="SUPFAM" id="SSF56801">
    <property type="entry name" value="Acetyl-CoA synthetase-like"/>
    <property type="match status" value="1"/>
</dbReference>
<protein>
    <submittedName>
        <fullName evidence="2">AMP-binding protein</fullName>
    </submittedName>
</protein>
<evidence type="ECO:0000313" key="2">
    <source>
        <dbReference type="EMBL" id="KAB0541503.1"/>
    </source>
</evidence>
<dbReference type="InterPro" id="IPR000873">
    <property type="entry name" value="AMP-dep_synth/lig_dom"/>
</dbReference>
<comment type="caution">
    <text evidence="2">The sequence shown here is derived from an EMBL/GenBank/DDBJ whole genome shotgun (WGS) entry which is preliminary data.</text>
</comment>
<dbReference type="AlphaFoldDB" id="A0A6H9S3D7"/>
<dbReference type="RefSeq" id="WP_151153022.1">
    <property type="nucleotide sequence ID" value="NZ_VZPQ01000659.1"/>
</dbReference>
<dbReference type="GO" id="GO:0005829">
    <property type="term" value="C:cytosol"/>
    <property type="evidence" value="ECO:0007669"/>
    <property type="project" value="TreeGrafter"/>
</dbReference>
<dbReference type="PANTHER" id="PTHR45527">
    <property type="entry name" value="NONRIBOSOMAL PEPTIDE SYNTHETASE"/>
    <property type="match status" value="1"/>
</dbReference>
<dbReference type="GO" id="GO:0044550">
    <property type="term" value="P:secondary metabolite biosynthetic process"/>
    <property type="evidence" value="ECO:0007669"/>
    <property type="project" value="TreeGrafter"/>
</dbReference>
<dbReference type="PANTHER" id="PTHR45527:SF1">
    <property type="entry name" value="FATTY ACID SYNTHASE"/>
    <property type="match status" value="1"/>
</dbReference>
<evidence type="ECO:0000313" key="3">
    <source>
        <dbReference type="Proteomes" id="UP000423257"/>
    </source>
</evidence>
<dbReference type="GO" id="GO:0043041">
    <property type="term" value="P:amino acid activation for nonribosomal peptide biosynthetic process"/>
    <property type="evidence" value="ECO:0007669"/>
    <property type="project" value="TreeGrafter"/>
</dbReference>
<dbReference type="PRINTS" id="PR00154">
    <property type="entry name" value="AMPBINDING"/>
</dbReference>
<reference evidence="2 3" key="1">
    <citation type="submission" date="2019-09" db="EMBL/GenBank/DDBJ databases">
        <title>Draft genome sequences of 48 bacterial type strains from the CCUG.</title>
        <authorList>
            <person name="Tunovic T."/>
            <person name="Pineiro-Iglesias B."/>
            <person name="Unosson C."/>
            <person name="Inganas E."/>
            <person name="Ohlen M."/>
            <person name="Cardew S."/>
            <person name="Jensie-Markopoulos S."/>
            <person name="Salva-Serra F."/>
            <person name="Jaen-Luchoro D."/>
            <person name="Karlsson R."/>
            <person name="Svensson-Stadler L."/>
            <person name="Chun J."/>
            <person name="Moore E."/>
        </authorList>
    </citation>
    <scope>NUCLEOTIDE SEQUENCE [LARGE SCALE GENOMIC DNA]</scope>
    <source>
        <strain evidence="2 3">CCUG 51524</strain>
    </source>
</reference>
<accession>A0A6H9S3D7</accession>
<feature type="non-terminal residue" evidence="2">
    <location>
        <position position="151"/>
    </location>
</feature>
<dbReference type="GO" id="GO:0031177">
    <property type="term" value="F:phosphopantetheine binding"/>
    <property type="evidence" value="ECO:0007669"/>
    <property type="project" value="TreeGrafter"/>
</dbReference>
<gene>
    <name evidence="2" type="ORF">F7R03_31515</name>
</gene>
<dbReference type="Pfam" id="PF00501">
    <property type="entry name" value="AMP-binding"/>
    <property type="match status" value="1"/>
</dbReference>
<dbReference type="Gene3D" id="3.40.50.980">
    <property type="match status" value="2"/>
</dbReference>